<dbReference type="EMBL" id="VSSQ01009305">
    <property type="protein sequence ID" value="MPM41266.1"/>
    <property type="molecule type" value="Genomic_DNA"/>
</dbReference>
<evidence type="ECO:0000256" key="1">
    <source>
        <dbReference type="SAM" id="Phobius"/>
    </source>
</evidence>
<protein>
    <submittedName>
        <fullName evidence="2">Uncharacterized protein</fullName>
    </submittedName>
</protein>
<accession>A0A644ZK57</accession>
<sequence length="106" mass="11715">MNETVHAHGEPAVWRSAELQRFARNDRNRIGKSHQEGTDVHPSAFFSGQNGNIAEFVTPLPAGIDNTENIIQPCFAVICRLAFVEPAFNISLFALAVLLFNLIINP</sequence>
<reference evidence="2" key="1">
    <citation type="submission" date="2019-08" db="EMBL/GenBank/DDBJ databases">
        <authorList>
            <person name="Kucharzyk K."/>
            <person name="Murdoch R.W."/>
            <person name="Higgins S."/>
            <person name="Loffler F."/>
        </authorList>
    </citation>
    <scope>NUCLEOTIDE SEQUENCE</scope>
</reference>
<keyword evidence="1" id="KW-1133">Transmembrane helix</keyword>
<organism evidence="2">
    <name type="scientific">bioreactor metagenome</name>
    <dbReference type="NCBI Taxonomy" id="1076179"/>
    <lineage>
        <taxon>unclassified sequences</taxon>
        <taxon>metagenomes</taxon>
        <taxon>ecological metagenomes</taxon>
    </lineage>
</organism>
<keyword evidence="1" id="KW-0472">Membrane</keyword>
<keyword evidence="1" id="KW-0812">Transmembrane</keyword>
<comment type="caution">
    <text evidence="2">The sequence shown here is derived from an EMBL/GenBank/DDBJ whole genome shotgun (WGS) entry which is preliminary data.</text>
</comment>
<dbReference type="AlphaFoldDB" id="A0A644ZK57"/>
<feature type="transmembrane region" description="Helical" evidence="1">
    <location>
        <begin position="87"/>
        <end position="104"/>
    </location>
</feature>
<gene>
    <name evidence="2" type="ORF">SDC9_87916</name>
</gene>
<name>A0A644ZK57_9ZZZZ</name>
<proteinExistence type="predicted"/>
<evidence type="ECO:0000313" key="2">
    <source>
        <dbReference type="EMBL" id="MPM41266.1"/>
    </source>
</evidence>